<evidence type="ECO:0000259" key="3">
    <source>
        <dbReference type="SMART" id="SM00347"/>
    </source>
</evidence>
<dbReference type="InterPro" id="IPR036388">
    <property type="entry name" value="WH-like_DNA-bd_sf"/>
</dbReference>
<dbReference type="Gene3D" id="1.10.10.10">
    <property type="entry name" value="Winged helix-like DNA-binding domain superfamily/Winged helix DNA-binding domain"/>
    <property type="match status" value="1"/>
</dbReference>
<protein>
    <submittedName>
        <fullName evidence="4">Transcriptional regulator</fullName>
    </submittedName>
</protein>
<keyword evidence="5" id="KW-1185">Reference proteome</keyword>
<evidence type="ECO:0000256" key="2">
    <source>
        <dbReference type="ARBA" id="ARBA00023163"/>
    </source>
</evidence>
<organism evidence="4 5">
    <name type="scientific">Enterococcus ureilyticus</name>
    <dbReference type="NCBI Taxonomy" id="1131292"/>
    <lineage>
        <taxon>Bacteria</taxon>
        <taxon>Bacillati</taxon>
        <taxon>Bacillota</taxon>
        <taxon>Bacilli</taxon>
        <taxon>Lactobacillales</taxon>
        <taxon>Enterococcaceae</taxon>
        <taxon>Enterococcus</taxon>
    </lineage>
</organism>
<dbReference type="SMART" id="SM00347">
    <property type="entry name" value="HTH_MARR"/>
    <property type="match status" value="1"/>
</dbReference>
<dbReference type="OrthoDB" id="2612963at2"/>
<dbReference type="PRINTS" id="PR00598">
    <property type="entry name" value="HTHMARR"/>
</dbReference>
<dbReference type="InterPro" id="IPR000835">
    <property type="entry name" value="HTH_MarR-typ"/>
</dbReference>
<dbReference type="Proteomes" id="UP000094469">
    <property type="component" value="Unassembled WGS sequence"/>
</dbReference>
<evidence type="ECO:0000313" key="4">
    <source>
        <dbReference type="EMBL" id="OEG21099.1"/>
    </source>
</evidence>
<evidence type="ECO:0000313" key="5">
    <source>
        <dbReference type="Proteomes" id="UP000094469"/>
    </source>
</evidence>
<dbReference type="STRING" id="1131292.BCR24_08420"/>
<feature type="domain" description="HTH marR-type" evidence="3">
    <location>
        <begin position="25"/>
        <end position="125"/>
    </location>
</feature>
<reference evidence="5" key="1">
    <citation type="submission" date="2016-09" db="EMBL/GenBank/DDBJ databases">
        <authorList>
            <person name="Gulvik C.A."/>
        </authorList>
    </citation>
    <scope>NUCLEOTIDE SEQUENCE [LARGE SCALE GENOMIC DNA]</scope>
    <source>
        <strain evidence="5">LMG 26676</strain>
    </source>
</reference>
<accession>A0A1E5H809</accession>
<dbReference type="GO" id="GO:0003700">
    <property type="term" value="F:DNA-binding transcription factor activity"/>
    <property type="evidence" value="ECO:0007669"/>
    <property type="project" value="InterPro"/>
</dbReference>
<dbReference type="Pfam" id="PF01047">
    <property type="entry name" value="MarR"/>
    <property type="match status" value="1"/>
</dbReference>
<dbReference type="PANTHER" id="PTHR33164">
    <property type="entry name" value="TRANSCRIPTIONAL REGULATOR, MARR FAMILY"/>
    <property type="match status" value="1"/>
</dbReference>
<dbReference type="RefSeq" id="WP_069641258.1">
    <property type="nucleotide sequence ID" value="NZ_JAFBEZ010000006.1"/>
</dbReference>
<dbReference type="SUPFAM" id="SSF46785">
    <property type="entry name" value="Winged helix' DNA-binding domain"/>
    <property type="match status" value="1"/>
</dbReference>
<dbReference type="GO" id="GO:0006950">
    <property type="term" value="P:response to stress"/>
    <property type="evidence" value="ECO:0007669"/>
    <property type="project" value="TreeGrafter"/>
</dbReference>
<keyword evidence="2" id="KW-0804">Transcription</keyword>
<dbReference type="InterPro" id="IPR039422">
    <property type="entry name" value="MarR/SlyA-like"/>
</dbReference>
<dbReference type="AlphaFoldDB" id="A0A1E5H809"/>
<comment type="caution">
    <text evidence="4">The sequence shown here is derived from an EMBL/GenBank/DDBJ whole genome shotgun (WGS) entry which is preliminary data.</text>
</comment>
<name>A0A1E5H809_9ENTE</name>
<sequence>MIFNLESLAERIYQLSILQQNEVLTQLKKVQLNSLQARSLTYISQYPGTMQRDVAIYLGKKQATVTNILKGLQERQFIYREIPKDNERQKNIFLTREGKQIVSQVNQIFEQLDEKVRSGLTKEEQKQLKENLLKVENHFKEQ</sequence>
<evidence type="ECO:0000256" key="1">
    <source>
        <dbReference type="ARBA" id="ARBA00023015"/>
    </source>
</evidence>
<proteinExistence type="predicted"/>
<dbReference type="PANTHER" id="PTHR33164:SF56">
    <property type="entry name" value="HTH-TYPE TRANSCRIPTIONAL REGULATOR MHQR"/>
    <property type="match status" value="1"/>
</dbReference>
<keyword evidence="1" id="KW-0805">Transcription regulation</keyword>
<dbReference type="InterPro" id="IPR036390">
    <property type="entry name" value="WH_DNA-bd_sf"/>
</dbReference>
<gene>
    <name evidence="4" type="ORF">BCR24_08420</name>
</gene>
<dbReference type="EMBL" id="MIKC01000041">
    <property type="protein sequence ID" value="OEG21099.1"/>
    <property type="molecule type" value="Genomic_DNA"/>
</dbReference>